<proteinExistence type="inferred from homology"/>
<keyword evidence="4" id="KW-0378">Hydrolase</keyword>
<dbReference type="EMBL" id="JACMSC010000010">
    <property type="protein sequence ID" value="KAG6503344.1"/>
    <property type="molecule type" value="Genomic_DNA"/>
</dbReference>
<comment type="catalytic activity">
    <reaction evidence="1">
        <text>Endohydrolysis of (1-&gt;4)-beta-D-glucosidic linkages in cellulose, lichenin and cereal beta-D-glucans.</text>
        <dbReference type="EC" id="3.2.1.4"/>
    </reaction>
</comment>
<dbReference type="PANTHER" id="PTHR22298">
    <property type="entry name" value="ENDO-1,4-BETA-GLUCANASE"/>
    <property type="match status" value="1"/>
</dbReference>
<sequence length="363" mass="40562">MGKWYQPLFSHDQEIQQPSNPVTPSSLPCVAIPLSWHHFVVPSLATPPPQSPVSPENVKDSHGYSPKYLTWAISGMPLRLYEAAGELEHVKGIIKWGTDYLLKTFNSSADTIDSIVAQVGEGDTSKGPDANDHYCWMRPEDIDYTRPVYECHSCSDLASKMAASLAAASIVFKDSKTYSDKLVHGAKTLFQYGRLQRGRYSPGGTDPAIFYNSTGYWDEFLWGGSWLYFATGNSSYLQLATAPALAKHAGAFWGGPDYGVFSWDNKLTGSQVLLSRLRLFLSPGYPYEEILSTFHNQTGNIMCSYLPFFKSFNRTKGGLIQLNHGHVLREEKMASSANSLCRAELESRGLKWRSMRTFVDDMF</sequence>
<comment type="caution">
    <text evidence="10">The sequence shown here is derived from an EMBL/GenBank/DDBJ whole genome shotgun (WGS) entry which is preliminary data.</text>
</comment>
<dbReference type="SUPFAM" id="SSF48208">
    <property type="entry name" value="Six-hairpin glycosidases"/>
    <property type="match status" value="1"/>
</dbReference>
<dbReference type="InterPro" id="IPR008928">
    <property type="entry name" value="6-hairpin_glycosidase_sf"/>
</dbReference>
<evidence type="ECO:0000259" key="9">
    <source>
        <dbReference type="Pfam" id="PF00759"/>
    </source>
</evidence>
<dbReference type="GO" id="GO:0030245">
    <property type="term" value="P:cellulose catabolic process"/>
    <property type="evidence" value="ECO:0007669"/>
    <property type="project" value="UniProtKB-KW"/>
</dbReference>
<dbReference type="Pfam" id="PF00759">
    <property type="entry name" value="Glyco_hydro_9"/>
    <property type="match status" value="1"/>
</dbReference>
<dbReference type="AlphaFoldDB" id="A0A8J5GGV0"/>
<keyword evidence="6" id="KW-0119">Carbohydrate metabolism</keyword>
<dbReference type="GO" id="GO:0008810">
    <property type="term" value="F:cellulase activity"/>
    <property type="evidence" value="ECO:0007669"/>
    <property type="project" value="UniProtKB-EC"/>
</dbReference>
<evidence type="ECO:0000313" key="11">
    <source>
        <dbReference type="Proteomes" id="UP000734854"/>
    </source>
</evidence>
<dbReference type="Proteomes" id="UP000734854">
    <property type="component" value="Unassembled WGS sequence"/>
</dbReference>
<evidence type="ECO:0000256" key="7">
    <source>
        <dbReference type="ARBA" id="ARBA00023295"/>
    </source>
</evidence>
<keyword evidence="5" id="KW-0136">Cellulose degradation</keyword>
<dbReference type="EC" id="3.2.1.4" evidence="3"/>
<comment type="similarity">
    <text evidence="2">Belongs to the glycosyl hydrolase 9 (cellulase E) family.</text>
</comment>
<keyword evidence="8" id="KW-0624">Polysaccharide degradation</keyword>
<evidence type="ECO:0000256" key="1">
    <source>
        <dbReference type="ARBA" id="ARBA00000966"/>
    </source>
</evidence>
<evidence type="ECO:0000256" key="3">
    <source>
        <dbReference type="ARBA" id="ARBA00012601"/>
    </source>
</evidence>
<evidence type="ECO:0000313" key="10">
    <source>
        <dbReference type="EMBL" id="KAG6503344.1"/>
    </source>
</evidence>
<keyword evidence="7" id="KW-0326">Glycosidase</keyword>
<gene>
    <name evidence="10" type="ORF">ZIOFF_035656</name>
</gene>
<keyword evidence="11" id="KW-1185">Reference proteome</keyword>
<dbReference type="Gene3D" id="1.50.10.10">
    <property type="match status" value="1"/>
</dbReference>
<dbReference type="InterPro" id="IPR012341">
    <property type="entry name" value="6hp_glycosidase-like_sf"/>
</dbReference>
<reference evidence="10 11" key="1">
    <citation type="submission" date="2020-08" db="EMBL/GenBank/DDBJ databases">
        <title>Plant Genome Project.</title>
        <authorList>
            <person name="Zhang R.-G."/>
        </authorList>
    </citation>
    <scope>NUCLEOTIDE SEQUENCE [LARGE SCALE GENOMIC DNA]</scope>
    <source>
        <tissue evidence="10">Rhizome</tissue>
    </source>
</reference>
<organism evidence="10 11">
    <name type="scientific">Zingiber officinale</name>
    <name type="common">Ginger</name>
    <name type="synonym">Amomum zingiber</name>
    <dbReference type="NCBI Taxonomy" id="94328"/>
    <lineage>
        <taxon>Eukaryota</taxon>
        <taxon>Viridiplantae</taxon>
        <taxon>Streptophyta</taxon>
        <taxon>Embryophyta</taxon>
        <taxon>Tracheophyta</taxon>
        <taxon>Spermatophyta</taxon>
        <taxon>Magnoliopsida</taxon>
        <taxon>Liliopsida</taxon>
        <taxon>Zingiberales</taxon>
        <taxon>Zingiberaceae</taxon>
        <taxon>Zingiber</taxon>
    </lineage>
</organism>
<protein>
    <recommendedName>
        <fullName evidence="3">cellulase</fullName>
        <ecNumber evidence="3">3.2.1.4</ecNumber>
    </recommendedName>
</protein>
<evidence type="ECO:0000256" key="4">
    <source>
        <dbReference type="ARBA" id="ARBA00022801"/>
    </source>
</evidence>
<dbReference type="InterPro" id="IPR001701">
    <property type="entry name" value="Glyco_hydro_9"/>
</dbReference>
<evidence type="ECO:0000256" key="6">
    <source>
        <dbReference type="ARBA" id="ARBA00023277"/>
    </source>
</evidence>
<name>A0A8J5GGV0_ZINOF</name>
<evidence type="ECO:0000256" key="2">
    <source>
        <dbReference type="ARBA" id="ARBA00007072"/>
    </source>
</evidence>
<accession>A0A8J5GGV0</accession>
<evidence type="ECO:0000256" key="8">
    <source>
        <dbReference type="ARBA" id="ARBA00023326"/>
    </source>
</evidence>
<feature type="domain" description="Glycoside hydrolase family 9" evidence="9">
    <location>
        <begin position="68"/>
        <end position="329"/>
    </location>
</feature>
<evidence type="ECO:0000256" key="5">
    <source>
        <dbReference type="ARBA" id="ARBA00023001"/>
    </source>
</evidence>